<keyword evidence="5" id="KW-1185">Reference proteome</keyword>
<evidence type="ECO:0000313" key="4">
    <source>
        <dbReference type="EMBL" id="CAJ1404465.1"/>
    </source>
</evidence>
<feature type="transmembrane region" description="Helical" evidence="2">
    <location>
        <begin position="880"/>
        <end position="902"/>
    </location>
</feature>
<dbReference type="InterPro" id="IPR000971">
    <property type="entry name" value="Globin"/>
</dbReference>
<feature type="transmembrane region" description="Helical" evidence="2">
    <location>
        <begin position="652"/>
        <end position="672"/>
    </location>
</feature>
<dbReference type="Proteomes" id="UP001178507">
    <property type="component" value="Unassembled WGS sequence"/>
</dbReference>
<feature type="region of interest" description="Disordered" evidence="1">
    <location>
        <begin position="1"/>
        <end position="20"/>
    </location>
</feature>
<dbReference type="InterPro" id="IPR044399">
    <property type="entry name" value="Mb-like_M"/>
</dbReference>
<dbReference type="AlphaFoldDB" id="A0AA36N9V2"/>
<name>A0AA36N9V2_9DINO</name>
<protein>
    <recommendedName>
        <fullName evidence="3">Globin domain-containing protein</fullName>
    </recommendedName>
</protein>
<dbReference type="Pfam" id="PF00042">
    <property type="entry name" value="Globin"/>
    <property type="match status" value="1"/>
</dbReference>
<dbReference type="Gene3D" id="1.10.490.10">
    <property type="entry name" value="Globins"/>
    <property type="match status" value="2"/>
</dbReference>
<organism evidence="4 5">
    <name type="scientific">Effrenium voratum</name>
    <dbReference type="NCBI Taxonomy" id="2562239"/>
    <lineage>
        <taxon>Eukaryota</taxon>
        <taxon>Sar</taxon>
        <taxon>Alveolata</taxon>
        <taxon>Dinophyceae</taxon>
        <taxon>Suessiales</taxon>
        <taxon>Symbiodiniaceae</taxon>
        <taxon>Effrenium</taxon>
    </lineage>
</organism>
<dbReference type="GO" id="GO:0020037">
    <property type="term" value="F:heme binding"/>
    <property type="evidence" value="ECO:0007669"/>
    <property type="project" value="InterPro"/>
</dbReference>
<comment type="caution">
    <text evidence="4">The sequence shown here is derived from an EMBL/GenBank/DDBJ whole genome shotgun (WGS) entry which is preliminary data.</text>
</comment>
<feature type="compositionally biased region" description="Acidic residues" evidence="1">
    <location>
        <begin position="1"/>
        <end position="19"/>
    </location>
</feature>
<reference evidence="4" key="1">
    <citation type="submission" date="2023-08" db="EMBL/GenBank/DDBJ databases">
        <authorList>
            <person name="Chen Y."/>
            <person name="Shah S."/>
            <person name="Dougan E. K."/>
            <person name="Thang M."/>
            <person name="Chan C."/>
        </authorList>
    </citation>
    <scope>NUCLEOTIDE SEQUENCE</scope>
</reference>
<dbReference type="GO" id="GO:0019825">
    <property type="term" value="F:oxygen binding"/>
    <property type="evidence" value="ECO:0007669"/>
    <property type="project" value="InterPro"/>
</dbReference>
<dbReference type="EMBL" id="CAUJNA010003543">
    <property type="protein sequence ID" value="CAJ1404465.1"/>
    <property type="molecule type" value="Genomic_DNA"/>
</dbReference>
<keyword evidence="2" id="KW-1133">Transmembrane helix</keyword>
<feature type="transmembrane region" description="Helical" evidence="2">
    <location>
        <begin position="738"/>
        <end position="761"/>
    </location>
</feature>
<dbReference type="CDD" id="cd01040">
    <property type="entry name" value="Mb-like"/>
    <property type="match status" value="2"/>
</dbReference>
<feature type="non-terminal residue" evidence="4">
    <location>
        <position position="1"/>
    </location>
</feature>
<feature type="transmembrane region" description="Helical" evidence="2">
    <location>
        <begin position="810"/>
        <end position="838"/>
    </location>
</feature>
<dbReference type="InterPro" id="IPR012292">
    <property type="entry name" value="Globin/Proto"/>
</dbReference>
<accession>A0AA36N9V2</accession>
<dbReference type="InterPro" id="IPR009050">
    <property type="entry name" value="Globin-like_sf"/>
</dbReference>
<proteinExistence type="predicted"/>
<evidence type="ECO:0000256" key="2">
    <source>
        <dbReference type="SAM" id="Phobius"/>
    </source>
</evidence>
<dbReference type="SUPFAM" id="SSF46458">
    <property type="entry name" value="Globin-like"/>
    <property type="match status" value="2"/>
</dbReference>
<evidence type="ECO:0000313" key="5">
    <source>
        <dbReference type="Proteomes" id="UP001178507"/>
    </source>
</evidence>
<feature type="transmembrane region" description="Helical" evidence="2">
    <location>
        <begin position="850"/>
        <end position="868"/>
    </location>
</feature>
<evidence type="ECO:0000256" key="1">
    <source>
        <dbReference type="SAM" id="MobiDB-lite"/>
    </source>
</evidence>
<keyword evidence="2" id="KW-0812">Transmembrane</keyword>
<feature type="transmembrane region" description="Helical" evidence="2">
    <location>
        <begin position="693"/>
        <end position="712"/>
    </location>
</feature>
<feature type="domain" description="Globin" evidence="3">
    <location>
        <begin position="70"/>
        <end position="170"/>
    </location>
</feature>
<sequence>MSADEDEEEPYRDEDEVPDEGTALVVERYQEVHPDIFEDVQFPEDVVGETQQAWTAFIMGSKSKEAAGEALYAAIFDAAPSMQDLFRSPRSAMAMRFMNGLSNCINVAGNPKDLKIQVETLGFQHLDLEVTVPRVGIFVEAIEGLLEMELNRGFSANARHGLAAILNYIGGAFIFIRREYSGRINLLLSSWTDATRKALVDVDTAKQEDGLEEDVEEGEDVKKSLQEIDSAKRDQTAQGIQVPGSFNEMFLFNAAVMGFGASQWMKPILVQLDVMVMNVANSYRLQEECDVLSLLLSRYQGSILLSEFRAVVLASLRSLVPKGWDSEHEVAWNWFWENVERMLKANLSKKLQGKAAALEKLLSSLQPEEFLELRRGIYRKFFELAPAGQDFFKQSTARLYFIADKVIEMTVDMYHHPREMVENISALGLRHVGYAIPIELFAPFVSATVEVLRGLTTDDTAEEAFRWSLTLIGKILVRTTMEGSTIVMKAVNTNQEKALRRAIASVPRGLRAMELLNVAVGTQSISPLYWAIESGSLNVAKAMVIDLLTIRADRDNYYYGYDALFTRHPDIIRKLSIDAPDLQWPLLDGLIWRSRLTKEGVRRVNFYIKHLVQDAEGNLNQALEWLADAADPKVISHSVVVLFADLLWERLIIYQFLTGRLYFLFTLIIFVISQSASGAGTDLNRTAIFLCRCFVYLGSMCVLAASQIQPIVMDLRAGAVRRIYHVPVPESLCSLQEAGYLVLIFGLIIMCIEEPIFRCLGSSEEYGLFSSDCPQAAGHKEVYSVVAGLNTFLYWVLITDLSILSMRISAFVLVCLRVMAELGLFLLALCFLIFAFATSISTLKHGIPDFAGIGLAGMSLLSICLGIFPAEKFYDIEESIWVMLVVCSFLVLVGAFLLNLLVAQLNRAYSELFLDMQGYAR</sequence>
<keyword evidence="2" id="KW-0472">Membrane</keyword>
<evidence type="ECO:0000259" key="3">
    <source>
        <dbReference type="Pfam" id="PF00042"/>
    </source>
</evidence>
<feature type="transmembrane region" description="Helical" evidence="2">
    <location>
        <begin position="782"/>
        <end position="804"/>
    </location>
</feature>
<gene>
    <name evidence="4" type="ORF">EVOR1521_LOCUS26896</name>
</gene>